<accession>A0ABR5W4Y8</accession>
<organism evidence="2 3">
    <name type="scientific">Vibrio cidicii</name>
    <dbReference type="NCBI Taxonomy" id="1763883"/>
    <lineage>
        <taxon>Bacteria</taxon>
        <taxon>Pseudomonadati</taxon>
        <taxon>Pseudomonadota</taxon>
        <taxon>Gammaproteobacteria</taxon>
        <taxon>Vibrionales</taxon>
        <taxon>Vibrionaceae</taxon>
        <taxon>Vibrio</taxon>
    </lineage>
</organism>
<evidence type="ECO:0000313" key="2">
    <source>
        <dbReference type="EMBL" id="KYN89488.1"/>
    </source>
</evidence>
<dbReference type="Gene3D" id="3.40.1440.10">
    <property type="entry name" value="GIY-YIG endonuclease"/>
    <property type="match status" value="1"/>
</dbReference>
<dbReference type="InterPro" id="IPR035901">
    <property type="entry name" value="GIY-YIG_endonuc_sf"/>
</dbReference>
<dbReference type="SUPFAM" id="SSF82771">
    <property type="entry name" value="GIY-YIG endonuclease"/>
    <property type="match status" value="1"/>
</dbReference>
<dbReference type="Proteomes" id="UP000075609">
    <property type="component" value="Unassembled WGS sequence"/>
</dbReference>
<dbReference type="EMBL" id="LOBP01000090">
    <property type="protein sequence ID" value="KYN89488.1"/>
    <property type="molecule type" value="Genomic_DNA"/>
</dbReference>
<evidence type="ECO:0000313" key="3">
    <source>
        <dbReference type="Proteomes" id="UP000075609"/>
    </source>
</evidence>
<comment type="caution">
    <text evidence="2">The sequence shown here is derived from an EMBL/GenBank/DDBJ whole genome shotgun (WGS) entry which is preliminary data.</text>
</comment>
<dbReference type="InterPro" id="IPR018306">
    <property type="entry name" value="Phage_T5_Orf172_DNA-bd"/>
</dbReference>
<dbReference type="SMART" id="SM00974">
    <property type="entry name" value="T5orf172"/>
    <property type="match status" value="1"/>
</dbReference>
<proteinExistence type="predicted"/>
<dbReference type="Pfam" id="PF13455">
    <property type="entry name" value="MUG113"/>
    <property type="match status" value="1"/>
</dbReference>
<keyword evidence="3" id="KW-1185">Reference proteome</keyword>
<name>A0ABR5W4Y8_9VIBR</name>
<gene>
    <name evidence="2" type="ORF">ATY35_11080</name>
</gene>
<reference evidence="2 3" key="1">
    <citation type="submission" date="2015-12" db="EMBL/GenBank/DDBJ databases">
        <authorList>
            <person name="Tarr C.L."/>
            <person name="Gladney L.M."/>
        </authorList>
    </citation>
    <scope>NUCLEOTIDE SEQUENCE [LARGE SCALE GENOMIC DNA]</scope>
    <source>
        <strain evidence="2 3">1048-83</strain>
    </source>
</reference>
<protein>
    <recommendedName>
        <fullName evidence="1">Bacteriophage T5 Orf172 DNA-binding domain-containing protein</fullName>
    </recommendedName>
</protein>
<feature type="domain" description="Bacteriophage T5 Orf172 DNA-binding" evidence="1">
    <location>
        <begin position="75"/>
        <end position="157"/>
    </location>
</feature>
<sequence length="186" mass="22129">MRAFGIVKSPHLFIRHSKNMKMYPSIRFTRKDAEKVAKLFDYSASTEKQRHDAYAKYKNYIVDNKAPRYLYIVRCGESELYKIGITNNLEKRLTEHQTGCPYTLKYVVWFEADLDDFLGKEISYLETFLHKNYQSRRVRGEWFNLTYSHLADIVLFLELDRELGLSIQSDDEMAVYFSRFNSDVED</sequence>
<evidence type="ECO:0000259" key="1">
    <source>
        <dbReference type="SMART" id="SM00974"/>
    </source>
</evidence>